<reference evidence="9 10" key="1">
    <citation type="submission" date="2019-09" db="EMBL/GenBank/DDBJ databases">
        <title>Goodfellowia gen. nov., a new genus of the Pseudonocardineae related to Actinoalloteichus, containing Goodfellowia coeruleoviolacea gen. nov., comb. nov. gen. nov., comb. nov.</title>
        <authorList>
            <person name="Labeda D."/>
        </authorList>
    </citation>
    <scope>NUCLEOTIDE SEQUENCE [LARGE SCALE GENOMIC DNA]</scope>
    <source>
        <strain evidence="9 10">AN110305</strain>
    </source>
</reference>
<reference evidence="9 10" key="2">
    <citation type="submission" date="2019-09" db="EMBL/GenBank/DDBJ databases">
        <authorList>
            <person name="Jin C."/>
        </authorList>
    </citation>
    <scope>NUCLEOTIDE SEQUENCE [LARGE SCALE GENOMIC DNA]</scope>
    <source>
        <strain evidence="9 10">AN110305</strain>
    </source>
</reference>
<keyword evidence="4" id="KW-0479">Metal-binding</keyword>
<comment type="similarity">
    <text evidence="2">Belongs to the cytochrome P450 family.</text>
</comment>
<evidence type="ECO:0000256" key="5">
    <source>
        <dbReference type="ARBA" id="ARBA00023002"/>
    </source>
</evidence>
<keyword evidence="10" id="KW-1185">Reference proteome</keyword>
<feature type="region of interest" description="Disordered" evidence="8">
    <location>
        <begin position="32"/>
        <end position="65"/>
    </location>
</feature>
<dbReference type="Pfam" id="PF00067">
    <property type="entry name" value="p450"/>
    <property type="match status" value="1"/>
</dbReference>
<dbReference type="EMBL" id="VUOB01000005">
    <property type="protein sequence ID" value="KAA2265772.1"/>
    <property type="molecule type" value="Genomic_DNA"/>
</dbReference>
<keyword evidence="3" id="KW-0349">Heme</keyword>
<dbReference type="InterPro" id="IPR036396">
    <property type="entry name" value="Cyt_P450_sf"/>
</dbReference>
<dbReference type="OrthoDB" id="3804058at2"/>
<dbReference type="SUPFAM" id="SSF48264">
    <property type="entry name" value="Cytochrome P450"/>
    <property type="match status" value="1"/>
</dbReference>
<keyword evidence="7" id="KW-0503">Monooxygenase</keyword>
<dbReference type="GO" id="GO:0005506">
    <property type="term" value="F:iron ion binding"/>
    <property type="evidence" value="ECO:0007669"/>
    <property type="project" value="InterPro"/>
</dbReference>
<name>A0A5B2XS58_9PSEU</name>
<dbReference type="GO" id="GO:0020037">
    <property type="term" value="F:heme binding"/>
    <property type="evidence" value="ECO:0007669"/>
    <property type="project" value="InterPro"/>
</dbReference>
<dbReference type="PRINTS" id="PR00359">
    <property type="entry name" value="BP450"/>
</dbReference>
<dbReference type="Proteomes" id="UP000323454">
    <property type="component" value="Unassembled WGS sequence"/>
</dbReference>
<dbReference type="GO" id="GO:0016705">
    <property type="term" value="F:oxidoreductase activity, acting on paired donors, with incorporation or reduction of molecular oxygen"/>
    <property type="evidence" value="ECO:0007669"/>
    <property type="project" value="InterPro"/>
</dbReference>
<evidence type="ECO:0000313" key="9">
    <source>
        <dbReference type="EMBL" id="KAA2265772.1"/>
    </source>
</evidence>
<dbReference type="PANTHER" id="PTHR46696:SF5">
    <property type="entry name" value="CYTOCHROME P450 BJ-1"/>
    <property type="match status" value="1"/>
</dbReference>
<evidence type="ECO:0000256" key="6">
    <source>
        <dbReference type="ARBA" id="ARBA00023004"/>
    </source>
</evidence>
<dbReference type="InterPro" id="IPR002397">
    <property type="entry name" value="Cyt_P450_B"/>
</dbReference>
<sequence length="373" mass="40855">MERSVERVETPSGHPAWHVVRHAEVKALLGDQRLGRSHPDPANAGRYSKDDIAGRPAGGGSSEHAEHAWWRRTMNKVFSPANLERVTPTVRSLAAAVAEEFAGAAQPAELNGQYSTPLASRVMCALLGTPTNDVDRFREWTEEGAQVTDLERSMTGMRQLMAYAAKLVGRRRADPGEDAVSALIEASRDGSKINQGRVVKLLAGMLAFGRETPASVIDWGTLLLLTNPGQLELLLADPALVAPAVEEILRLFKPHAATDQGLLRYAHADIEVGEVTVHAGDMVLLDVMLANRDEDVFPEPESFDITRVHNPHLTFGFGAYMCNFTRLGRAEIGIGLATLFERFPTLALDQRPDELQIKDHLRTGGLVRLPVTW</sequence>
<evidence type="ECO:0000256" key="2">
    <source>
        <dbReference type="ARBA" id="ARBA00010617"/>
    </source>
</evidence>
<keyword evidence="6" id="KW-0408">Iron</keyword>
<comment type="cofactor">
    <cofactor evidence="1">
        <name>heme</name>
        <dbReference type="ChEBI" id="CHEBI:30413"/>
    </cofactor>
</comment>
<comment type="caution">
    <text evidence="9">The sequence shown here is derived from an EMBL/GenBank/DDBJ whole genome shotgun (WGS) entry which is preliminary data.</text>
</comment>
<protein>
    <submittedName>
        <fullName evidence="9">Cytochrome P450</fullName>
    </submittedName>
</protein>
<dbReference type="InterPro" id="IPR001128">
    <property type="entry name" value="Cyt_P450"/>
</dbReference>
<evidence type="ECO:0000256" key="4">
    <source>
        <dbReference type="ARBA" id="ARBA00022723"/>
    </source>
</evidence>
<proteinExistence type="inferred from homology"/>
<dbReference type="FunFam" id="1.10.630.10:FF:000018">
    <property type="entry name" value="Cytochrome P450 monooxygenase"/>
    <property type="match status" value="1"/>
</dbReference>
<evidence type="ECO:0000256" key="8">
    <source>
        <dbReference type="SAM" id="MobiDB-lite"/>
    </source>
</evidence>
<dbReference type="AlphaFoldDB" id="A0A5B2XS58"/>
<gene>
    <name evidence="9" type="ORF">F0L68_04210</name>
</gene>
<organism evidence="9 10">
    <name type="scientific">Solihabitans fulvus</name>
    <dbReference type="NCBI Taxonomy" id="1892852"/>
    <lineage>
        <taxon>Bacteria</taxon>
        <taxon>Bacillati</taxon>
        <taxon>Actinomycetota</taxon>
        <taxon>Actinomycetes</taxon>
        <taxon>Pseudonocardiales</taxon>
        <taxon>Pseudonocardiaceae</taxon>
        <taxon>Solihabitans</taxon>
    </lineage>
</organism>
<dbReference type="Gene3D" id="1.10.630.10">
    <property type="entry name" value="Cytochrome P450"/>
    <property type="match status" value="1"/>
</dbReference>
<dbReference type="GO" id="GO:0004497">
    <property type="term" value="F:monooxygenase activity"/>
    <property type="evidence" value="ECO:0007669"/>
    <property type="project" value="UniProtKB-KW"/>
</dbReference>
<evidence type="ECO:0000256" key="1">
    <source>
        <dbReference type="ARBA" id="ARBA00001971"/>
    </source>
</evidence>
<dbReference type="PANTHER" id="PTHR46696">
    <property type="entry name" value="P450, PUTATIVE (EUROFUNG)-RELATED"/>
    <property type="match status" value="1"/>
</dbReference>
<accession>A0A5B2XS58</accession>
<keyword evidence="5" id="KW-0560">Oxidoreductase</keyword>
<dbReference type="RefSeq" id="WP_149848057.1">
    <property type="nucleotide sequence ID" value="NZ_VUOB01000005.1"/>
</dbReference>
<evidence type="ECO:0000313" key="10">
    <source>
        <dbReference type="Proteomes" id="UP000323454"/>
    </source>
</evidence>
<evidence type="ECO:0000256" key="7">
    <source>
        <dbReference type="ARBA" id="ARBA00023033"/>
    </source>
</evidence>
<evidence type="ECO:0000256" key="3">
    <source>
        <dbReference type="ARBA" id="ARBA00022617"/>
    </source>
</evidence>